<gene>
    <name evidence="2" type="ORF">D7V88_11885</name>
</gene>
<name>A0A3A8J2J3_9BACT</name>
<evidence type="ECO:0000313" key="2">
    <source>
        <dbReference type="EMBL" id="RKG89969.1"/>
    </source>
</evidence>
<accession>A0A3A8J2J3</accession>
<feature type="chain" id="PRO_5017376697" evidence="1">
    <location>
        <begin position="34"/>
        <end position="194"/>
    </location>
</feature>
<sequence>MRSLRQGAPMNASRFLAGLLFSLTLLVSAEASAQSCTTLVNSQFNWVQQGGGYYINVTGVSLKPATGSVGAVASYISASLSSRVPASFYINPVTGVVTRVPARLTSPANSGRQTFNDRSYYSTQSGVSRWQNFSAFAQDNVQLELDDTGKLTLILNTWGNGQVVLTSPTCTGNVMSGFSGTALHAFTFEQFYLG</sequence>
<dbReference type="Proteomes" id="UP000268094">
    <property type="component" value="Unassembled WGS sequence"/>
</dbReference>
<keyword evidence="3" id="KW-1185">Reference proteome</keyword>
<keyword evidence="1" id="KW-0732">Signal</keyword>
<dbReference type="EMBL" id="RAVZ01000062">
    <property type="protein sequence ID" value="RKG89969.1"/>
    <property type="molecule type" value="Genomic_DNA"/>
</dbReference>
<comment type="caution">
    <text evidence="2">The sequence shown here is derived from an EMBL/GenBank/DDBJ whole genome shotgun (WGS) entry which is preliminary data.</text>
</comment>
<feature type="signal peptide" evidence="1">
    <location>
        <begin position="1"/>
        <end position="33"/>
    </location>
</feature>
<evidence type="ECO:0000256" key="1">
    <source>
        <dbReference type="SAM" id="SignalP"/>
    </source>
</evidence>
<reference evidence="3" key="1">
    <citation type="submission" date="2018-09" db="EMBL/GenBank/DDBJ databases">
        <authorList>
            <person name="Livingstone P.G."/>
            <person name="Whitworth D.E."/>
        </authorList>
    </citation>
    <scope>NUCLEOTIDE SEQUENCE [LARGE SCALE GENOMIC DNA]</scope>
    <source>
        <strain evidence="3">CA054A</strain>
    </source>
</reference>
<organism evidence="2 3">
    <name type="scientific">Corallococcus terminator</name>
    <dbReference type="NCBI Taxonomy" id="2316733"/>
    <lineage>
        <taxon>Bacteria</taxon>
        <taxon>Pseudomonadati</taxon>
        <taxon>Myxococcota</taxon>
        <taxon>Myxococcia</taxon>
        <taxon>Myxococcales</taxon>
        <taxon>Cystobacterineae</taxon>
        <taxon>Myxococcaceae</taxon>
        <taxon>Corallococcus</taxon>
    </lineage>
</organism>
<dbReference type="AlphaFoldDB" id="A0A3A8J2J3"/>
<evidence type="ECO:0000313" key="3">
    <source>
        <dbReference type="Proteomes" id="UP000268094"/>
    </source>
</evidence>
<proteinExistence type="predicted"/>
<protein>
    <submittedName>
        <fullName evidence="2">Uncharacterized protein</fullName>
    </submittedName>
</protein>